<feature type="transmembrane region" description="Helical" evidence="5">
    <location>
        <begin position="5"/>
        <end position="22"/>
    </location>
</feature>
<evidence type="ECO:0000256" key="2">
    <source>
        <dbReference type="ARBA" id="ARBA00022692"/>
    </source>
</evidence>
<evidence type="ECO:0000313" key="7">
    <source>
        <dbReference type="EMBL" id="KKY37117.1"/>
    </source>
</evidence>
<name>A0A0G2FSE6_9PEZI</name>
<organism evidence="7 8">
    <name type="scientific">Diaporthe ampelina</name>
    <dbReference type="NCBI Taxonomy" id="1214573"/>
    <lineage>
        <taxon>Eukaryota</taxon>
        <taxon>Fungi</taxon>
        <taxon>Dikarya</taxon>
        <taxon>Ascomycota</taxon>
        <taxon>Pezizomycotina</taxon>
        <taxon>Sordariomycetes</taxon>
        <taxon>Sordariomycetidae</taxon>
        <taxon>Diaporthales</taxon>
        <taxon>Diaporthaceae</taxon>
        <taxon>Diaporthe</taxon>
    </lineage>
</organism>
<dbReference type="Proteomes" id="UP000034680">
    <property type="component" value="Unassembled WGS sequence"/>
</dbReference>
<dbReference type="GO" id="GO:0016020">
    <property type="term" value="C:membrane"/>
    <property type="evidence" value="ECO:0007669"/>
    <property type="project" value="UniProtKB-SubCell"/>
</dbReference>
<evidence type="ECO:0000256" key="1">
    <source>
        <dbReference type="ARBA" id="ARBA00004141"/>
    </source>
</evidence>
<dbReference type="PANTHER" id="PTHR43341">
    <property type="entry name" value="AMINO ACID PERMEASE"/>
    <property type="match status" value="1"/>
</dbReference>
<keyword evidence="3 5" id="KW-1133">Transmembrane helix</keyword>
<evidence type="ECO:0000256" key="5">
    <source>
        <dbReference type="SAM" id="Phobius"/>
    </source>
</evidence>
<dbReference type="InterPro" id="IPR004841">
    <property type="entry name" value="AA-permease/SLC12A_dom"/>
</dbReference>
<comment type="caution">
    <text evidence="7">The sequence shown here is derived from an EMBL/GenBank/DDBJ whole genome shotgun (WGS) entry which is preliminary data.</text>
</comment>
<dbReference type="Pfam" id="PF00324">
    <property type="entry name" value="AA_permease"/>
    <property type="match status" value="1"/>
</dbReference>
<keyword evidence="2 5" id="KW-0812">Transmembrane</keyword>
<sequence>MGGPCFLSMAYVLMSLLVYGIVMETTELSSYLPVRGSSVSYFGSRYVSNSLGFVLGWIYWYIFAISLASAWSAGNLYLYLSSRALYSMALVGTAPRFFAKCTKSGVP</sequence>
<reference evidence="7 8" key="1">
    <citation type="submission" date="2015-05" db="EMBL/GenBank/DDBJ databases">
        <title>Distinctive expansion of gene families associated with plant cell wall degradation and secondary metabolism in the genomes of grapevine trunk pathogens.</title>
        <authorList>
            <person name="Lawrence D.P."/>
            <person name="Travadon R."/>
            <person name="Rolshausen P.E."/>
            <person name="Baumgartner K."/>
        </authorList>
    </citation>
    <scope>NUCLEOTIDE SEQUENCE [LARGE SCALE GENOMIC DNA]</scope>
    <source>
        <strain evidence="7">DA912</strain>
    </source>
</reference>
<protein>
    <submittedName>
        <fullName evidence="7">Putative proline permease</fullName>
    </submittedName>
</protein>
<dbReference type="STRING" id="1214573.A0A0G2FSE6"/>
<dbReference type="InterPro" id="IPR050524">
    <property type="entry name" value="APC_YAT"/>
</dbReference>
<dbReference type="GO" id="GO:0015171">
    <property type="term" value="F:amino acid transmembrane transporter activity"/>
    <property type="evidence" value="ECO:0007669"/>
    <property type="project" value="TreeGrafter"/>
</dbReference>
<reference evidence="7 8" key="2">
    <citation type="submission" date="2015-05" db="EMBL/GenBank/DDBJ databases">
        <authorList>
            <person name="Morales-Cruz A."/>
            <person name="Amrine K.C."/>
            <person name="Cantu D."/>
        </authorList>
    </citation>
    <scope>NUCLEOTIDE SEQUENCE [LARGE SCALE GENOMIC DNA]</scope>
    <source>
        <strain evidence="7">DA912</strain>
    </source>
</reference>
<evidence type="ECO:0000259" key="6">
    <source>
        <dbReference type="Pfam" id="PF00324"/>
    </source>
</evidence>
<evidence type="ECO:0000313" key="8">
    <source>
        <dbReference type="Proteomes" id="UP000034680"/>
    </source>
</evidence>
<feature type="domain" description="Amino acid permease/ SLC12A" evidence="6">
    <location>
        <begin position="2"/>
        <end position="68"/>
    </location>
</feature>
<dbReference type="Gene3D" id="1.20.1740.10">
    <property type="entry name" value="Amino acid/polyamine transporter I"/>
    <property type="match status" value="2"/>
</dbReference>
<keyword evidence="4 5" id="KW-0472">Membrane</keyword>
<evidence type="ECO:0000256" key="3">
    <source>
        <dbReference type="ARBA" id="ARBA00022989"/>
    </source>
</evidence>
<accession>A0A0G2FSE6</accession>
<dbReference type="EMBL" id="LCUC01000095">
    <property type="protein sequence ID" value="KKY37117.1"/>
    <property type="molecule type" value="Genomic_DNA"/>
</dbReference>
<proteinExistence type="predicted"/>
<feature type="transmembrane region" description="Helical" evidence="5">
    <location>
        <begin position="58"/>
        <end position="80"/>
    </location>
</feature>
<gene>
    <name evidence="7" type="ORF">UCDDA912_g02868</name>
</gene>
<comment type="subcellular location">
    <subcellularLocation>
        <location evidence="1">Membrane</location>
        <topology evidence="1">Multi-pass membrane protein</topology>
    </subcellularLocation>
</comment>
<evidence type="ECO:0000256" key="4">
    <source>
        <dbReference type="ARBA" id="ARBA00023136"/>
    </source>
</evidence>
<dbReference type="AlphaFoldDB" id="A0A0G2FSE6"/>
<dbReference type="PANTHER" id="PTHR43341:SF38">
    <property type="entry name" value="PROLINE TRANSPORTER (EUROFUNG)"/>
    <property type="match status" value="1"/>
</dbReference>
<dbReference type="OrthoDB" id="3900342at2759"/>
<keyword evidence="8" id="KW-1185">Reference proteome</keyword>